<feature type="region of interest" description="Disordered" evidence="15">
    <location>
        <begin position="1335"/>
        <end position="1392"/>
    </location>
</feature>
<keyword evidence="7" id="KW-0547">Nucleotide-binding</keyword>
<evidence type="ECO:0000256" key="13">
    <source>
        <dbReference type="PROSITE-ProRule" id="PRU00076"/>
    </source>
</evidence>
<dbReference type="Gene3D" id="2.10.25.10">
    <property type="entry name" value="Laminin"/>
    <property type="match status" value="1"/>
</dbReference>
<dbReference type="PROSITE" id="PS00022">
    <property type="entry name" value="EGF_1"/>
    <property type="match status" value="1"/>
</dbReference>
<dbReference type="InterPro" id="IPR003439">
    <property type="entry name" value="ABC_transporter-like_ATP-bd"/>
</dbReference>
<comment type="caution">
    <text evidence="19">The sequence shown here is derived from an EMBL/GenBank/DDBJ whole genome shotgun (WGS) entry which is preliminary data.</text>
</comment>
<keyword evidence="14" id="KW-0274">FAD</keyword>
<gene>
    <name evidence="19" type="ORF">AC579_8637</name>
</gene>
<name>A0A139IFN1_9PEZI</name>
<evidence type="ECO:0000313" key="19">
    <source>
        <dbReference type="EMBL" id="KXT13489.1"/>
    </source>
</evidence>
<feature type="transmembrane region" description="Helical" evidence="16">
    <location>
        <begin position="659"/>
        <end position="678"/>
    </location>
</feature>
<evidence type="ECO:0000256" key="1">
    <source>
        <dbReference type="ARBA" id="ARBA00004477"/>
    </source>
</evidence>
<dbReference type="PANTHER" id="PTHR48041:SF2">
    <property type="entry name" value="ATP-DEPENDENT PERMEASE-RELATED"/>
    <property type="match status" value="1"/>
</dbReference>
<feature type="transmembrane region" description="Helical" evidence="16">
    <location>
        <begin position="1623"/>
        <end position="1643"/>
    </location>
</feature>
<dbReference type="STRING" id="113226.A0A139IFN1"/>
<dbReference type="PROSITE" id="PS00623">
    <property type="entry name" value="GMC_OXRED_1"/>
    <property type="match status" value="1"/>
</dbReference>
<organism evidence="19 20">
    <name type="scientific">Pseudocercospora musae</name>
    <dbReference type="NCBI Taxonomy" id="113226"/>
    <lineage>
        <taxon>Eukaryota</taxon>
        <taxon>Fungi</taxon>
        <taxon>Dikarya</taxon>
        <taxon>Ascomycota</taxon>
        <taxon>Pezizomycotina</taxon>
        <taxon>Dothideomycetes</taxon>
        <taxon>Dothideomycetidae</taxon>
        <taxon>Mycosphaerellales</taxon>
        <taxon>Mycosphaerellaceae</taxon>
        <taxon>Pseudocercospora</taxon>
    </lineage>
</organism>
<feature type="transmembrane region" description="Helical" evidence="16">
    <location>
        <begin position="1650"/>
        <end position="1668"/>
    </location>
</feature>
<feature type="transmembrane region" description="Helical" evidence="16">
    <location>
        <begin position="1542"/>
        <end position="1563"/>
    </location>
</feature>
<evidence type="ECO:0000259" key="17">
    <source>
        <dbReference type="PROSITE" id="PS50026"/>
    </source>
</evidence>
<sequence>MQYDFIVVGSGPAGSCLASRLASTPSSPSVLLLEAGIAKDESNTELLADRWTAATKFPESVESDKTVPQKWLNNRSIDYSRGKVLGGSTAINMCAYTIGPKDDYDRWAGMVGDESFGWENVSRIRKEKLEDFDGRVEEEYVEYAKPDMRVHGTGGAVAVSYPKVWERPMTVQLDAAKDSLGFNLDGNSGNPLGLASVPSTAKDGRRITAAKAYLEDAPSNLTIRAESQVVKVLVDGKKAVGVRLANGEEYRVLKEVVISAGAVESPKLLMLSGIGDKLELAKHNIELLQHLPGVGKNLQDHLSIAFCWEQKEGLVEWPQHFANPQAIEKAQAQFREDNTGPLSVFFQGLTIGFFKADEVLESGEFGGLNEDMKSHLKRDTVPIWELSCRKWISTSYALHSLTNPDIPACSPNASAPEKHYLTIFVFLHNPQSKGTVTLASKDFKARPNIDPDFFSHPFDRQCALAASKRTLDFVRHPLLASNIEGPVDVPASDEESDVLEFWQDRAGSTWHPSCTVKMGMEGDEEACVTSDFKVKGLQNVRVVDLSVLPFLLSCHPMSIAYVVGEIAAEKMINADADADADAQKGRQLVPPPSIPRHLFTLLPLLHVLAFASLCIVLYCCHTHLHALKHAVQQPRLLICLSFCIRDSPAAVARLIMWRFLYTASIATLLSLPSIVLSARQTHQYYSTTDDLLLSRNPLELYQRDKRPEDCPPCFNCNLADMPCLQFGNCTKSSGKCSCPPGFGGEDCSQPLCGALPDGKDRLPRQGDEPCQCKEGWEGINCNVCKTNQACNAMMPTGEDGVCYREGVVQKENFQICDITNKKILDTLKNKKPQATFSCNAERAECNFQFWVDQRESFYCGLDTCSWEAQASENRNTTKYKCEHIKCKCVPGRMLCGENGSIDIGDFLEEEIKGPAEFRSTSTDGGSSDDGSAFSEPGMNGLISSVFGDKSIFLTCHSGECLYKNEVPGYQRPIKTINTPLIAGVISGVALFIVAVVLLIFFLNRRFAGRQWGYIHLSEDEEEENARLLADHKPAALLFENISYNLKGKQILTNVTGAVHPGELMAIMGASGAGKTTFLDILARKRKRGLVTGEAWLNGEKVSDDQFQNVIGFVDQDDTMLPTLTVHETILDSALLRLPREMSRAAKEQKVEDVERQLGIYHIKDQIIGSEDSGHGRGISGGEKRRVGIACELVTSPSILFLDEPTSGLDAFNAFNVIECLVTLVKTYNRTVVFTIHQPRSNIVALFDQLILLAHGRTVYSGPFRDCQSYFGSIGYSCPPGFNIADYLVDLTMHASAPIGDDDDLEDQLAEADGRTTRASSTMAIKSIPSISNVSLGESTASAGEPLLRPRGKRKNSIRKQQERQLYSRKPGSIELPSASSVRSDGGESAFERDMEGRDQSWVRLNKQQGQPIPHIAEDPNNLPPAEEGATGTNLDILVSSYRNSEVAQELRNDIHNMVSGTDTNGHATGMPNGSLGGKVKGYRKPWIHRQFIILSFRTWRNLYRDPMLMLTHYAIAIVLAVFTGFLFYGLTDDLKGFQNRLGFFFFLLALYGFSALTSLTVFAPERLLFLRERAKGYYAPPAYYLAKLVFDIVPLRLIPPIIMGCIVYPMTGLIPSWGEFFKFILFIVLFNLAAAMVMLFIGICVRNQGVANLLGVLVMLFSLLFGGFLLNHETIPRPLLWLQSLSIFHFAFEGLIVNEVRYLSLVDHKYGLDIEVPGSAILSSFGFDVLALWNDAIGLAVFCAVFLVLGYLSIHFLLVERR</sequence>
<keyword evidence="5 16" id="KW-0812">Transmembrane</keyword>
<comment type="similarity">
    <text evidence="3 14">Belongs to the GMC oxidoreductase family.</text>
</comment>
<dbReference type="EMBL" id="LFZO01000116">
    <property type="protein sequence ID" value="KXT13489.1"/>
    <property type="molecule type" value="Genomic_DNA"/>
</dbReference>
<dbReference type="GO" id="GO:0005524">
    <property type="term" value="F:ATP binding"/>
    <property type="evidence" value="ECO:0007669"/>
    <property type="project" value="UniProtKB-KW"/>
</dbReference>
<keyword evidence="11 16" id="KW-0472">Membrane</keyword>
<feature type="transmembrane region" description="Helical" evidence="16">
    <location>
        <begin position="1507"/>
        <end position="1530"/>
    </location>
</feature>
<dbReference type="PROSITE" id="PS00211">
    <property type="entry name" value="ABC_TRANSPORTER_1"/>
    <property type="match status" value="1"/>
</dbReference>
<evidence type="ECO:0000256" key="12">
    <source>
        <dbReference type="ARBA" id="ARBA00023180"/>
    </source>
</evidence>
<dbReference type="SUPFAM" id="SSF52540">
    <property type="entry name" value="P-loop containing nucleoside triphosphate hydrolases"/>
    <property type="match status" value="1"/>
</dbReference>
<dbReference type="InterPro" id="IPR050352">
    <property type="entry name" value="ABCG_transporters"/>
</dbReference>
<evidence type="ECO:0000256" key="14">
    <source>
        <dbReference type="RuleBase" id="RU003968"/>
    </source>
</evidence>
<feature type="disulfide bond" evidence="13">
    <location>
        <begin position="738"/>
        <end position="747"/>
    </location>
</feature>
<dbReference type="PROSITE" id="PS00624">
    <property type="entry name" value="GMC_OXRED_2"/>
    <property type="match status" value="1"/>
</dbReference>
<dbReference type="SUPFAM" id="SSF54373">
    <property type="entry name" value="FAD-linked reductases, C-terminal domain"/>
    <property type="match status" value="1"/>
</dbReference>
<comment type="caution">
    <text evidence="13">Lacks conserved residue(s) required for the propagation of feature annotation.</text>
</comment>
<dbReference type="PANTHER" id="PTHR48041">
    <property type="entry name" value="ABC TRANSPORTER G FAMILY MEMBER 28"/>
    <property type="match status" value="1"/>
</dbReference>
<keyword evidence="6" id="KW-0732">Signal</keyword>
<evidence type="ECO:0000256" key="4">
    <source>
        <dbReference type="ARBA" id="ARBA00022448"/>
    </source>
</evidence>
<dbReference type="OrthoDB" id="66620at2759"/>
<evidence type="ECO:0000256" key="6">
    <source>
        <dbReference type="ARBA" id="ARBA00022729"/>
    </source>
</evidence>
<dbReference type="CDD" id="cd03213">
    <property type="entry name" value="ABCG_EPDR"/>
    <property type="match status" value="1"/>
</dbReference>
<evidence type="ECO:0000256" key="10">
    <source>
        <dbReference type="ARBA" id="ARBA00022989"/>
    </source>
</evidence>
<feature type="transmembrane region" description="Helical" evidence="16">
    <location>
        <begin position="598"/>
        <end position="620"/>
    </location>
</feature>
<comment type="subcellular location">
    <subcellularLocation>
        <location evidence="1">Endoplasmic reticulum membrane</location>
        <topology evidence="1">Multi-pass membrane protein</topology>
    </subcellularLocation>
</comment>
<evidence type="ECO:0000256" key="16">
    <source>
        <dbReference type="SAM" id="Phobius"/>
    </source>
</evidence>
<evidence type="ECO:0000256" key="11">
    <source>
        <dbReference type="ARBA" id="ARBA00023136"/>
    </source>
</evidence>
<feature type="transmembrane region" description="Helical" evidence="16">
    <location>
        <begin position="1739"/>
        <end position="1759"/>
    </location>
</feature>
<dbReference type="InterPro" id="IPR003593">
    <property type="entry name" value="AAA+_ATPase"/>
</dbReference>
<keyword evidence="8" id="KW-0256">Endoplasmic reticulum</keyword>
<dbReference type="GO" id="GO:0005789">
    <property type="term" value="C:endoplasmic reticulum membrane"/>
    <property type="evidence" value="ECO:0007669"/>
    <property type="project" value="UniProtKB-SubCell"/>
</dbReference>
<dbReference type="InterPro" id="IPR017871">
    <property type="entry name" value="ABC_transporter-like_CS"/>
</dbReference>
<keyword evidence="4" id="KW-0813">Transport</keyword>
<evidence type="ECO:0000256" key="15">
    <source>
        <dbReference type="SAM" id="MobiDB-lite"/>
    </source>
</evidence>
<keyword evidence="9" id="KW-0067">ATP-binding</keyword>
<dbReference type="Pfam" id="PF00005">
    <property type="entry name" value="ABC_tran"/>
    <property type="match status" value="1"/>
</dbReference>
<dbReference type="Pfam" id="PF19055">
    <property type="entry name" value="ABC2_membrane_7"/>
    <property type="match status" value="1"/>
</dbReference>
<dbReference type="Pfam" id="PF05199">
    <property type="entry name" value="GMC_oxred_C"/>
    <property type="match status" value="1"/>
</dbReference>
<dbReference type="GO" id="GO:0050660">
    <property type="term" value="F:flavin adenine dinucleotide binding"/>
    <property type="evidence" value="ECO:0007669"/>
    <property type="project" value="InterPro"/>
</dbReference>
<dbReference type="Gene3D" id="3.40.50.300">
    <property type="entry name" value="P-loop containing nucleotide triphosphate hydrolases"/>
    <property type="match status" value="1"/>
</dbReference>
<evidence type="ECO:0000256" key="2">
    <source>
        <dbReference type="ARBA" id="ARBA00005814"/>
    </source>
</evidence>
<dbReference type="InterPro" id="IPR027417">
    <property type="entry name" value="P-loop_NTPase"/>
</dbReference>
<keyword evidence="13" id="KW-0245">EGF-like domain</keyword>
<dbReference type="InterPro" id="IPR000172">
    <property type="entry name" value="GMC_OxRdtase_N"/>
</dbReference>
<evidence type="ECO:0000256" key="3">
    <source>
        <dbReference type="ARBA" id="ARBA00010790"/>
    </source>
</evidence>
<proteinExistence type="inferred from homology"/>
<keyword evidence="20" id="KW-1185">Reference proteome</keyword>
<dbReference type="Gene3D" id="3.50.50.60">
    <property type="entry name" value="FAD/NAD(P)-binding domain"/>
    <property type="match status" value="1"/>
</dbReference>
<reference evidence="19 20" key="1">
    <citation type="submission" date="2015-07" db="EMBL/GenBank/DDBJ databases">
        <title>Comparative genomics of the Sigatoka disease complex on banana suggests a link between parallel evolutionary changes in Pseudocercospora fijiensis and Pseudocercospora eumusae and increased virulence on the banana host.</title>
        <authorList>
            <person name="Chang T.-C."/>
            <person name="Salvucci A."/>
            <person name="Crous P.W."/>
            <person name="Stergiopoulos I."/>
        </authorList>
    </citation>
    <scope>NUCLEOTIDE SEQUENCE [LARGE SCALE GENOMIC DNA]</scope>
    <source>
        <strain evidence="19 20">CBS 116634</strain>
    </source>
</reference>
<dbReference type="InterPro" id="IPR043926">
    <property type="entry name" value="ABCG_dom"/>
</dbReference>
<dbReference type="InterPro" id="IPR007867">
    <property type="entry name" value="GMC_OxRtase_C"/>
</dbReference>
<keyword evidence="13" id="KW-1015">Disulfide bond</keyword>
<feature type="domain" description="EGF-like" evidence="17">
    <location>
        <begin position="714"/>
        <end position="748"/>
    </location>
</feature>
<dbReference type="GO" id="GO:0140359">
    <property type="term" value="F:ABC-type transporter activity"/>
    <property type="evidence" value="ECO:0007669"/>
    <property type="project" value="InterPro"/>
</dbReference>
<dbReference type="GO" id="GO:0016887">
    <property type="term" value="F:ATP hydrolysis activity"/>
    <property type="evidence" value="ECO:0007669"/>
    <property type="project" value="InterPro"/>
</dbReference>
<evidence type="ECO:0000313" key="20">
    <source>
        <dbReference type="Proteomes" id="UP000073492"/>
    </source>
</evidence>
<dbReference type="Pfam" id="PF00732">
    <property type="entry name" value="GMC_oxred_N"/>
    <property type="match status" value="1"/>
</dbReference>
<evidence type="ECO:0000259" key="18">
    <source>
        <dbReference type="PROSITE" id="PS50893"/>
    </source>
</evidence>
<dbReference type="GO" id="GO:0016614">
    <property type="term" value="F:oxidoreductase activity, acting on CH-OH group of donors"/>
    <property type="evidence" value="ECO:0007669"/>
    <property type="project" value="InterPro"/>
</dbReference>
<feature type="transmembrane region" description="Helical" evidence="16">
    <location>
        <begin position="980"/>
        <end position="1002"/>
    </location>
</feature>
<dbReference type="Gene3D" id="3.30.560.10">
    <property type="entry name" value="Glucose Oxidase, domain 3"/>
    <property type="match status" value="1"/>
</dbReference>
<dbReference type="PROSITE" id="PS50026">
    <property type="entry name" value="EGF_3"/>
    <property type="match status" value="1"/>
</dbReference>
<dbReference type="Pfam" id="PF01061">
    <property type="entry name" value="ABC2_membrane"/>
    <property type="match status" value="1"/>
</dbReference>
<accession>A0A139IFN1</accession>
<dbReference type="PROSITE" id="PS01186">
    <property type="entry name" value="EGF_2"/>
    <property type="match status" value="1"/>
</dbReference>
<comment type="similarity">
    <text evidence="2">Belongs to the ABC transporter superfamily. ABCG family. Eye pigment precursor importer (TC 3.A.1.204) subfamily.</text>
</comment>
<dbReference type="InterPro" id="IPR013525">
    <property type="entry name" value="ABC2_TM"/>
</dbReference>
<evidence type="ECO:0000256" key="8">
    <source>
        <dbReference type="ARBA" id="ARBA00022824"/>
    </source>
</evidence>
<evidence type="ECO:0008006" key="21">
    <source>
        <dbReference type="Google" id="ProtNLM"/>
    </source>
</evidence>
<dbReference type="PROSITE" id="PS50893">
    <property type="entry name" value="ABC_TRANSPORTER_2"/>
    <property type="match status" value="1"/>
</dbReference>
<evidence type="ECO:0000256" key="9">
    <source>
        <dbReference type="ARBA" id="ARBA00022840"/>
    </source>
</evidence>
<dbReference type="SUPFAM" id="SSF51905">
    <property type="entry name" value="FAD/NAD(P)-binding domain"/>
    <property type="match status" value="1"/>
</dbReference>
<keyword evidence="14" id="KW-0285">Flavoprotein</keyword>
<keyword evidence="12" id="KW-0325">Glycoprotein</keyword>
<dbReference type="Proteomes" id="UP000073492">
    <property type="component" value="Unassembled WGS sequence"/>
</dbReference>
<evidence type="ECO:0000256" key="7">
    <source>
        <dbReference type="ARBA" id="ARBA00022741"/>
    </source>
</evidence>
<feature type="transmembrane region" description="Helical" evidence="16">
    <location>
        <begin position="1584"/>
        <end position="1611"/>
    </location>
</feature>
<keyword evidence="10 16" id="KW-1133">Transmembrane helix</keyword>
<feature type="domain" description="ABC transporter" evidence="18">
    <location>
        <begin position="1036"/>
        <end position="1279"/>
    </location>
</feature>
<dbReference type="InterPro" id="IPR000742">
    <property type="entry name" value="EGF"/>
</dbReference>
<dbReference type="FunFam" id="3.40.50.300:FF:000702">
    <property type="entry name" value="ABC transporter (Adp1)"/>
    <property type="match status" value="1"/>
</dbReference>
<protein>
    <recommendedName>
        <fullName evidence="21">ABC transporter domain-containing protein</fullName>
    </recommendedName>
</protein>
<dbReference type="SMART" id="SM00382">
    <property type="entry name" value="AAA"/>
    <property type="match status" value="1"/>
</dbReference>
<evidence type="ECO:0000256" key="5">
    <source>
        <dbReference type="ARBA" id="ARBA00022692"/>
    </source>
</evidence>
<dbReference type="InterPro" id="IPR036188">
    <property type="entry name" value="FAD/NAD-bd_sf"/>
</dbReference>